<gene>
    <name evidence="2" type="ORF">CSA55_00445</name>
</gene>
<dbReference type="AlphaFoldDB" id="A0A2G6KG47"/>
<keyword evidence="1" id="KW-1133">Transmembrane helix</keyword>
<comment type="caution">
    <text evidence="2">The sequence shown here is derived from an EMBL/GenBank/DDBJ whole genome shotgun (WGS) entry which is preliminary data.</text>
</comment>
<feature type="transmembrane region" description="Helical" evidence="1">
    <location>
        <begin position="84"/>
        <end position="102"/>
    </location>
</feature>
<organism evidence="2 3">
    <name type="scientific">Ilumatobacter coccineus</name>
    <dbReference type="NCBI Taxonomy" id="467094"/>
    <lineage>
        <taxon>Bacteria</taxon>
        <taxon>Bacillati</taxon>
        <taxon>Actinomycetota</taxon>
        <taxon>Acidimicrobiia</taxon>
        <taxon>Acidimicrobiales</taxon>
        <taxon>Ilumatobacteraceae</taxon>
        <taxon>Ilumatobacter</taxon>
    </lineage>
</organism>
<keyword evidence="1" id="KW-0812">Transmembrane</keyword>
<accession>A0A2G6KG47</accession>
<protein>
    <recommendedName>
        <fullName evidence="4">Holin-X, holin superfamily III</fullName>
    </recommendedName>
</protein>
<sequence>MSIDTPQASGNDEHASVSDVVDFVKAYAEQETVGPLKSAGRWIAYGSAGAIVLGLGLLLIIVGLLRLIQVEWTTVADPTGKLSWLPYLIVLVVCVIVIKVALGQIPKKFLNKEDK</sequence>
<name>A0A2G6KG47_9ACTN</name>
<feature type="transmembrane region" description="Helical" evidence="1">
    <location>
        <begin position="42"/>
        <end position="64"/>
    </location>
</feature>
<proteinExistence type="predicted"/>
<dbReference type="Proteomes" id="UP000230914">
    <property type="component" value="Unassembled WGS sequence"/>
</dbReference>
<keyword evidence="1" id="KW-0472">Membrane</keyword>
<evidence type="ECO:0000313" key="3">
    <source>
        <dbReference type="Proteomes" id="UP000230914"/>
    </source>
</evidence>
<evidence type="ECO:0008006" key="4">
    <source>
        <dbReference type="Google" id="ProtNLM"/>
    </source>
</evidence>
<dbReference type="EMBL" id="PDSL01000011">
    <property type="protein sequence ID" value="PIE34646.1"/>
    <property type="molecule type" value="Genomic_DNA"/>
</dbReference>
<evidence type="ECO:0000313" key="2">
    <source>
        <dbReference type="EMBL" id="PIE34646.1"/>
    </source>
</evidence>
<evidence type="ECO:0000256" key="1">
    <source>
        <dbReference type="SAM" id="Phobius"/>
    </source>
</evidence>
<reference evidence="2 3" key="1">
    <citation type="submission" date="2017-10" db="EMBL/GenBank/DDBJ databases">
        <title>Novel microbial diversity and functional potential in the marine mammal oral microbiome.</title>
        <authorList>
            <person name="Dudek N.K."/>
            <person name="Sun C.L."/>
            <person name="Burstein D."/>
            <person name="Kantor R.S."/>
            <person name="Aliaga Goltsman D.S."/>
            <person name="Bik E.M."/>
            <person name="Thomas B.C."/>
            <person name="Banfield J.F."/>
            <person name="Relman D.A."/>
        </authorList>
    </citation>
    <scope>NUCLEOTIDE SEQUENCE [LARGE SCALE GENOMIC DNA]</scope>
    <source>
        <strain evidence="2">DOLJORAL78_61_10</strain>
    </source>
</reference>